<accession>A0A0N4V4E1</accession>
<dbReference type="WBParaSite" id="EVEC_0000499001-mRNA-1">
    <property type="protein sequence ID" value="EVEC_0000499001-mRNA-1"/>
    <property type="gene ID" value="EVEC_0000499001"/>
</dbReference>
<dbReference type="Proteomes" id="UP000274131">
    <property type="component" value="Unassembled WGS sequence"/>
</dbReference>
<name>A0A0N4V4E1_ENTVE</name>
<keyword evidence="2" id="KW-1185">Reference proteome</keyword>
<reference evidence="1 2" key="2">
    <citation type="submission" date="2018-10" db="EMBL/GenBank/DDBJ databases">
        <authorList>
            <consortium name="Pathogen Informatics"/>
        </authorList>
    </citation>
    <scope>NUCLEOTIDE SEQUENCE [LARGE SCALE GENOMIC DNA]</scope>
</reference>
<sequence length="76" mass="8695">MTALIECLMITGKRNNVNKIDQHINGTRKEKIDPEDKLAASMKLKMYSEGEIDRIRLSTKQFPSKFVNLNNDANDV</sequence>
<evidence type="ECO:0000313" key="2">
    <source>
        <dbReference type="Proteomes" id="UP000274131"/>
    </source>
</evidence>
<dbReference type="EMBL" id="UXUI01007926">
    <property type="protein sequence ID" value="VDD89923.1"/>
    <property type="molecule type" value="Genomic_DNA"/>
</dbReference>
<dbReference type="AlphaFoldDB" id="A0A0N4V4E1"/>
<evidence type="ECO:0000313" key="3">
    <source>
        <dbReference type="WBParaSite" id="EVEC_0000499001-mRNA-1"/>
    </source>
</evidence>
<organism evidence="3">
    <name type="scientific">Enterobius vermicularis</name>
    <name type="common">Human pinworm</name>
    <dbReference type="NCBI Taxonomy" id="51028"/>
    <lineage>
        <taxon>Eukaryota</taxon>
        <taxon>Metazoa</taxon>
        <taxon>Ecdysozoa</taxon>
        <taxon>Nematoda</taxon>
        <taxon>Chromadorea</taxon>
        <taxon>Rhabditida</taxon>
        <taxon>Spirurina</taxon>
        <taxon>Oxyuridomorpha</taxon>
        <taxon>Oxyuroidea</taxon>
        <taxon>Oxyuridae</taxon>
        <taxon>Enterobius</taxon>
    </lineage>
</organism>
<gene>
    <name evidence="1" type="ORF">EVEC_LOCUS4674</name>
</gene>
<proteinExistence type="predicted"/>
<reference evidence="3" key="1">
    <citation type="submission" date="2017-02" db="UniProtKB">
        <authorList>
            <consortium name="WormBaseParasite"/>
        </authorList>
    </citation>
    <scope>IDENTIFICATION</scope>
</reference>
<evidence type="ECO:0000313" key="1">
    <source>
        <dbReference type="EMBL" id="VDD89923.1"/>
    </source>
</evidence>
<protein>
    <submittedName>
        <fullName evidence="1 3">Uncharacterized protein</fullName>
    </submittedName>
</protein>